<dbReference type="Pfam" id="PF05971">
    <property type="entry name" value="Methyltransf_10"/>
    <property type="match status" value="1"/>
</dbReference>
<dbReference type="STRING" id="7217.B3MGL0"/>
<proteinExistence type="inferred from homology"/>
<feature type="region of interest" description="Disordered" evidence="8">
    <location>
        <begin position="197"/>
        <end position="221"/>
    </location>
</feature>
<dbReference type="GO" id="GO:0003676">
    <property type="term" value="F:nucleic acid binding"/>
    <property type="evidence" value="ECO:0007669"/>
    <property type="project" value="InterPro"/>
</dbReference>
<evidence type="ECO:0000313" key="9">
    <source>
        <dbReference type="EMBL" id="EDV35753.1"/>
    </source>
</evidence>
<dbReference type="FunFam" id="3.40.50.150:FF:000388">
    <property type="entry name" value="U6 small nuclear RNA (adenine-(43)-N(6))-methyltransferase"/>
    <property type="match status" value="1"/>
</dbReference>
<evidence type="ECO:0000256" key="5">
    <source>
        <dbReference type="ARBA" id="ARBA00022691"/>
    </source>
</evidence>
<evidence type="ECO:0000256" key="6">
    <source>
        <dbReference type="PIRNR" id="PIRNR037350"/>
    </source>
</evidence>
<evidence type="ECO:0000256" key="8">
    <source>
        <dbReference type="SAM" id="MobiDB-lite"/>
    </source>
</evidence>
<keyword evidence="4 6" id="KW-0808">Transferase</keyword>
<dbReference type="InterPro" id="IPR010286">
    <property type="entry name" value="METTL16/RlmF"/>
</dbReference>
<feature type="binding site" evidence="7">
    <location>
        <position position="87"/>
    </location>
    <ligand>
        <name>S-adenosyl-L-methionine</name>
        <dbReference type="ChEBI" id="CHEBI:59789"/>
    </ligand>
</feature>
<feature type="binding site" evidence="7">
    <location>
        <position position="112"/>
    </location>
    <ligand>
        <name>S-adenosyl-L-methionine</name>
        <dbReference type="ChEBI" id="CHEBI:59789"/>
    </ligand>
</feature>
<protein>
    <recommendedName>
        <fullName evidence="2 6">U6 small nuclear RNA (adenine-(43)-N(6))-methyltransferase</fullName>
        <ecNumber evidence="6">2.1.1.-</ecNumber>
    </recommendedName>
</protein>
<dbReference type="HOGENOM" id="CLU_027534_3_0_1"/>
<comment type="similarity">
    <text evidence="1 6">Belongs to the methyltransferase superfamily. METTL16/RlmF family.</text>
</comment>
<dbReference type="InterPro" id="IPR029063">
    <property type="entry name" value="SAM-dependent_MTases_sf"/>
</dbReference>
<dbReference type="InterPro" id="IPR017182">
    <property type="entry name" value="METTL16/PsiM"/>
</dbReference>
<dbReference type="AlphaFoldDB" id="B3MGL0"/>
<dbReference type="FunCoup" id="B3MGL0">
    <property type="interactions" value="2361"/>
</dbReference>
<evidence type="ECO:0000256" key="4">
    <source>
        <dbReference type="ARBA" id="ARBA00022679"/>
    </source>
</evidence>
<dbReference type="PROSITE" id="PS00092">
    <property type="entry name" value="N6_MTASE"/>
    <property type="match status" value="1"/>
</dbReference>
<dbReference type="GO" id="GO:0070475">
    <property type="term" value="P:rRNA base methylation"/>
    <property type="evidence" value="ECO:0007669"/>
    <property type="project" value="TreeGrafter"/>
</dbReference>
<evidence type="ECO:0000313" key="10">
    <source>
        <dbReference type="Proteomes" id="UP000007801"/>
    </source>
</evidence>
<dbReference type="OMA" id="HQGRYDF"/>
<evidence type="ECO:0000256" key="1">
    <source>
        <dbReference type="ARBA" id="ARBA00005878"/>
    </source>
</evidence>
<dbReference type="SUPFAM" id="SSF53335">
    <property type="entry name" value="S-adenosyl-L-methionine-dependent methyltransferases"/>
    <property type="match status" value="1"/>
</dbReference>
<feature type="binding site" evidence="7">
    <location>
        <position position="188"/>
    </location>
    <ligand>
        <name>S-adenosyl-L-methionine</name>
        <dbReference type="ChEBI" id="CHEBI:59789"/>
    </ligand>
</feature>
<dbReference type="PANTHER" id="PTHR13393:SF0">
    <property type="entry name" value="RNA N6-ADENOSINE-METHYLTRANSFERASE METTL16"/>
    <property type="match status" value="1"/>
</dbReference>
<name>B3MGL0_DROAN</name>
<reference evidence="9 10" key="1">
    <citation type="journal article" date="2007" name="Nature">
        <title>Evolution of genes and genomes on the Drosophila phylogeny.</title>
        <authorList>
            <consortium name="Drosophila 12 Genomes Consortium"/>
            <person name="Clark A.G."/>
            <person name="Eisen M.B."/>
            <person name="Smith D.R."/>
            <person name="Bergman C.M."/>
            <person name="Oliver B."/>
            <person name="Markow T.A."/>
            <person name="Kaufman T.C."/>
            <person name="Kellis M."/>
            <person name="Gelbart W."/>
            <person name="Iyer V.N."/>
            <person name="Pollard D.A."/>
            <person name="Sackton T.B."/>
            <person name="Larracuente A.M."/>
            <person name="Singh N.D."/>
            <person name="Abad J.P."/>
            <person name="Abt D.N."/>
            <person name="Adryan B."/>
            <person name="Aguade M."/>
            <person name="Akashi H."/>
            <person name="Anderson W.W."/>
            <person name="Aquadro C.F."/>
            <person name="Ardell D.H."/>
            <person name="Arguello R."/>
            <person name="Artieri C.G."/>
            <person name="Barbash D.A."/>
            <person name="Barker D."/>
            <person name="Barsanti P."/>
            <person name="Batterham P."/>
            <person name="Batzoglou S."/>
            <person name="Begun D."/>
            <person name="Bhutkar A."/>
            <person name="Blanco E."/>
            <person name="Bosak S.A."/>
            <person name="Bradley R.K."/>
            <person name="Brand A.D."/>
            <person name="Brent M.R."/>
            <person name="Brooks A.N."/>
            <person name="Brown R.H."/>
            <person name="Butlin R.K."/>
            <person name="Caggese C."/>
            <person name="Calvi B.R."/>
            <person name="Bernardo de Carvalho A."/>
            <person name="Caspi A."/>
            <person name="Castrezana S."/>
            <person name="Celniker S.E."/>
            <person name="Chang J.L."/>
            <person name="Chapple C."/>
            <person name="Chatterji S."/>
            <person name="Chinwalla A."/>
            <person name="Civetta A."/>
            <person name="Clifton S.W."/>
            <person name="Comeron J.M."/>
            <person name="Costello J.C."/>
            <person name="Coyne J.A."/>
            <person name="Daub J."/>
            <person name="David R.G."/>
            <person name="Delcher A.L."/>
            <person name="Delehaunty K."/>
            <person name="Do C.B."/>
            <person name="Ebling H."/>
            <person name="Edwards K."/>
            <person name="Eickbush T."/>
            <person name="Evans J.D."/>
            <person name="Filipski A."/>
            <person name="Findeiss S."/>
            <person name="Freyhult E."/>
            <person name="Fulton L."/>
            <person name="Fulton R."/>
            <person name="Garcia A.C."/>
            <person name="Gardiner A."/>
            <person name="Garfield D.A."/>
            <person name="Garvin B.E."/>
            <person name="Gibson G."/>
            <person name="Gilbert D."/>
            <person name="Gnerre S."/>
            <person name="Godfrey J."/>
            <person name="Good R."/>
            <person name="Gotea V."/>
            <person name="Gravely B."/>
            <person name="Greenberg A.J."/>
            <person name="Griffiths-Jones S."/>
            <person name="Gross S."/>
            <person name="Guigo R."/>
            <person name="Gustafson E.A."/>
            <person name="Haerty W."/>
            <person name="Hahn M.W."/>
            <person name="Halligan D.L."/>
            <person name="Halpern A.L."/>
            <person name="Halter G.M."/>
            <person name="Han M.V."/>
            <person name="Heger A."/>
            <person name="Hillier L."/>
            <person name="Hinrichs A.S."/>
            <person name="Holmes I."/>
            <person name="Hoskins R.A."/>
            <person name="Hubisz M.J."/>
            <person name="Hultmark D."/>
            <person name="Huntley M.A."/>
            <person name="Jaffe D.B."/>
            <person name="Jagadeeshan S."/>
            <person name="Jeck W.R."/>
            <person name="Johnson J."/>
            <person name="Jones C.D."/>
            <person name="Jordan W.C."/>
            <person name="Karpen G.H."/>
            <person name="Kataoka E."/>
            <person name="Keightley P.D."/>
            <person name="Kheradpour P."/>
            <person name="Kirkness E.F."/>
            <person name="Koerich L.B."/>
            <person name="Kristiansen K."/>
            <person name="Kudrna D."/>
            <person name="Kulathinal R.J."/>
            <person name="Kumar S."/>
            <person name="Kwok R."/>
            <person name="Lander E."/>
            <person name="Langley C.H."/>
            <person name="Lapoint R."/>
            <person name="Lazzaro B.P."/>
            <person name="Lee S.J."/>
            <person name="Levesque L."/>
            <person name="Li R."/>
            <person name="Lin C.F."/>
            <person name="Lin M.F."/>
            <person name="Lindblad-Toh K."/>
            <person name="Llopart A."/>
            <person name="Long M."/>
            <person name="Low L."/>
            <person name="Lozovsky E."/>
            <person name="Lu J."/>
            <person name="Luo M."/>
            <person name="Machado C.A."/>
            <person name="Makalowski W."/>
            <person name="Marzo M."/>
            <person name="Matsuda M."/>
            <person name="Matzkin L."/>
            <person name="McAllister B."/>
            <person name="McBride C.S."/>
            <person name="McKernan B."/>
            <person name="McKernan K."/>
            <person name="Mendez-Lago M."/>
            <person name="Minx P."/>
            <person name="Mollenhauer M.U."/>
            <person name="Montooth K."/>
            <person name="Mount S.M."/>
            <person name="Mu X."/>
            <person name="Myers E."/>
            <person name="Negre B."/>
            <person name="Newfeld S."/>
            <person name="Nielsen R."/>
            <person name="Noor M.A."/>
            <person name="O'Grady P."/>
            <person name="Pachter L."/>
            <person name="Papaceit M."/>
            <person name="Parisi M.J."/>
            <person name="Parisi M."/>
            <person name="Parts L."/>
            <person name="Pedersen J.S."/>
            <person name="Pesole G."/>
            <person name="Phillippy A.M."/>
            <person name="Ponting C.P."/>
            <person name="Pop M."/>
            <person name="Porcelli D."/>
            <person name="Powell J.R."/>
            <person name="Prohaska S."/>
            <person name="Pruitt K."/>
            <person name="Puig M."/>
            <person name="Quesneville H."/>
            <person name="Ram K.R."/>
            <person name="Rand D."/>
            <person name="Rasmussen M.D."/>
            <person name="Reed L.K."/>
            <person name="Reenan R."/>
            <person name="Reily A."/>
            <person name="Remington K.A."/>
            <person name="Rieger T.T."/>
            <person name="Ritchie M.G."/>
            <person name="Robin C."/>
            <person name="Rogers Y.H."/>
            <person name="Rohde C."/>
            <person name="Rozas J."/>
            <person name="Rubenfield M.J."/>
            <person name="Ruiz A."/>
            <person name="Russo S."/>
            <person name="Salzberg S.L."/>
            <person name="Sanchez-Gracia A."/>
            <person name="Saranga D.J."/>
            <person name="Sato H."/>
            <person name="Schaeffer S.W."/>
            <person name="Schatz M.C."/>
            <person name="Schlenke T."/>
            <person name="Schwartz R."/>
            <person name="Segarra C."/>
            <person name="Singh R.S."/>
            <person name="Sirot L."/>
            <person name="Sirota M."/>
            <person name="Sisneros N.B."/>
            <person name="Smith C.D."/>
            <person name="Smith T.F."/>
            <person name="Spieth J."/>
            <person name="Stage D.E."/>
            <person name="Stark A."/>
            <person name="Stephan W."/>
            <person name="Strausberg R.L."/>
            <person name="Strempel S."/>
            <person name="Sturgill D."/>
            <person name="Sutton G."/>
            <person name="Sutton G.G."/>
            <person name="Tao W."/>
            <person name="Teichmann S."/>
            <person name="Tobari Y.N."/>
            <person name="Tomimura Y."/>
            <person name="Tsolas J.M."/>
            <person name="Valente V.L."/>
            <person name="Venter E."/>
            <person name="Venter J.C."/>
            <person name="Vicario S."/>
            <person name="Vieira F.G."/>
            <person name="Vilella A.J."/>
            <person name="Villasante A."/>
            <person name="Walenz B."/>
            <person name="Wang J."/>
            <person name="Wasserman M."/>
            <person name="Watts T."/>
            <person name="Wilson D."/>
            <person name="Wilson R.K."/>
            <person name="Wing R.A."/>
            <person name="Wolfner M.F."/>
            <person name="Wong A."/>
            <person name="Wong G.K."/>
            <person name="Wu C.I."/>
            <person name="Wu G."/>
            <person name="Yamamoto D."/>
            <person name="Yang H.P."/>
            <person name="Yang S.P."/>
            <person name="Yorke J.A."/>
            <person name="Yoshida K."/>
            <person name="Zdobnov E."/>
            <person name="Zhang P."/>
            <person name="Zhang Y."/>
            <person name="Zimin A.V."/>
            <person name="Baldwin J."/>
            <person name="Abdouelleil A."/>
            <person name="Abdulkadir J."/>
            <person name="Abebe A."/>
            <person name="Abera B."/>
            <person name="Abreu J."/>
            <person name="Acer S.C."/>
            <person name="Aftuck L."/>
            <person name="Alexander A."/>
            <person name="An P."/>
            <person name="Anderson E."/>
            <person name="Anderson S."/>
            <person name="Arachi H."/>
            <person name="Azer M."/>
            <person name="Bachantsang P."/>
            <person name="Barry A."/>
            <person name="Bayul T."/>
            <person name="Berlin A."/>
            <person name="Bessette D."/>
            <person name="Bloom T."/>
            <person name="Blye J."/>
            <person name="Boguslavskiy L."/>
            <person name="Bonnet C."/>
            <person name="Boukhgalter B."/>
            <person name="Bourzgui I."/>
            <person name="Brown A."/>
            <person name="Cahill P."/>
            <person name="Channer S."/>
            <person name="Cheshatsang Y."/>
            <person name="Chuda L."/>
            <person name="Citroen M."/>
            <person name="Collymore A."/>
            <person name="Cooke P."/>
            <person name="Costello M."/>
            <person name="D'Aco K."/>
            <person name="Daza R."/>
            <person name="De Haan G."/>
            <person name="DeGray S."/>
            <person name="DeMaso C."/>
            <person name="Dhargay N."/>
            <person name="Dooley K."/>
            <person name="Dooley E."/>
            <person name="Doricent M."/>
            <person name="Dorje P."/>
            <person name="Dorjee K."/>
            <person name="Dupes A."/>
            <person name="Elong R."/>
            <person name="Falk J."/>
            <person name="Farina A."/>
            <person name="Faro S."/>
            <person name="Ferguson D."/>
            <person name="Fisher S."/>
            <person name="Foley C.D."/>
            <person name="Franke A."/>
            <person name="Friedrich D."/>
            <person name="Gadbois L."/>
            <person name="Gearin G."/>
            <person name="Gearin C.R."/>
            <person name="Giannoukos G."/>
            <person name="Goode T."/>
            <person name="Graham J."/>
            <person name="Grandbois E."/>
            <person name="Grewal S."/>
            <person name="Gyaltsen K."/>
            <person name="Hafez N."/>
            <person name="Hagos B."/>
            <person name="Hall J."/>
            <person name="Henson C."/>
            <person name="Hollinger A."/>
            <person name="Honan T."/>
            <person name="Huard M.D."/>
            <person name="Hughes L."/>
            <person name="Hurhula B."/>
            <person name="Husby M.E."/>
            <person name="Kamat A."/>
            <person name="Kanga B."/>
            <person name="Kashin S."/>
            <person name="Khazanovich D."/>
            <person name="Kisner P."/>
            <person name="Lance K."/>
            <person name="Lara M."/>
            <person name="Lee W."/>
            <person name="Lennon N."/>
            <person name="Letendre F."/>
            <person name="LeVine R."/>
            <person name="Lipovsky A."/>
            <person name="Liu X."/>
            <person name="Liu J."/>
            <person name="Liu S."/>
            <person name="Lokyitsang T."/>
            <person name="Lokyitsang Y."/>
            <person name="Lubonja R."/>
            <person name="Lui A."/>
            <person name="MacDonald P."/>
            <person name="Magnisalis V."/>
            <person name="Maru K."/>
            <person name="Matthews C."/>
            <person name="McCusker W."/>
            <person name="McDonough S."/>
            <person name="Mehta T."/>
            <person name="Meldrim J."/>
            <person name="Meneus L."/>
            <person name="Mihai O."/>
            <person name="Mihalev A."/>
            <person name="Mihova T."/>
            <person name="Mittelman R."/>
            <person name="Mlenga V."/>
            <person name="Montmayeur A."/>
            <person name="Mulrain L."/>
            <person name="Navidi A."/>
            <person name="Naylor J."/>
            <person name="Negash T."/>
            <person name="Nguyen T."/>
            <person name="Nguyen N."/>
            <person name="Nicol R."/>
            <person name="Norbu C."/>
            <person name="Norbu N."/>
            <person name="Novod N."/>
            <person name="O'Neill B."/>
            <person name="Osman S."/>
            <person name="Markiewicz E."/>
            <person name="Oyono O.L."/>
            <person name="Patti C."/>
            <person name="Phunkhang P."/>
            <person name="Pierre F."/>
            <person name="Priest M."/>
            <person name="Raghuraman S."/>
            <person name="Rege F."/>
            <person name="Reyes R."/>
            <person name="Rise C."/>
            <person name="Rogov P."/>
            <person name="Ross K."/>
            <person name="Ryan E."/>
            <person name="Settipalli S."/>
            <person name="Shea T."/>
            <person name="Sherpa N."/>
            <person name="Shi L."/>
            <person name="Shih D."/>
            <person name="Sparrow T."/>
            <person name="Spaulding J."/>
            <person name="Stalker J."/>
            <person name="Stange-Thomann N."/>
            <person name="Stavropoulos S."/>
            <person name="Stone C."/>
            <person name="Strader C."/>
            <person name="Tesfaye S."/>
            <person name="Thomson T."/>
            <person name="Thoulutsang Y."/>
            <person name="Thoulutsang D."/>
            <person name="Topham K."/>
            <person name="Topping I."/>
            <person name="Tsamla T."/>
            <person name="Vassiliev H."/>
            <person name="Vo A."/>
            <person name="Wangchuk T."/>
            <person name="Wangdi T."/>
            <person name="Weiand M."/>
            <person name="Wilkinson J."/>
            <person name="Wilson A."/>
            <person name="Yadav S."/>
            <person name="Young G."/>
            <person name="Yu Q."/>
            <person name="Zembek L."/>
            <person name="Zhong D."/>
            <person name="Zimmer A."/>
            <person name="Zwirko Z."/>
            <person name="Jaffe D.B."/>
            <person name="Alvarez P."/>
            <person name="Brockman W."/>
            <person name="Butler J."/>
            <person name="Chin C."/>
            <person name="Gnerre S."/>
            <person name="Grabherr M."/>
            <person name="Kleber M."/>
            <person name="Mauceli E."/>
            <person name="MacCallum I."/>
        </authorList>
    </citation>
    <scope>NUCLEOTIDE SEQUENCE [LARGE SCALE GENOMIC DNA]</scope>
    <source>
        <strain evidence="10">Tucson 14024-0371.13</strain>
    </source>
</reference>
<dbReference type="PANTHER" id="PTHR13393">
    <property type="entry name" value="SAM-DEPENDENT METHYLTRANSFERASE"/>
    <property type="match status" value="1"/>
</dbReference>
<evidence type="ECO:0000256" key="7">
    <source>
        <dbReference type="PIRSR" id="PIRSR037350-1"/>
    </source>
</evidence>
<sequence length="308" mass="35346">MVKNKQNSKKFGMHLRNVLRQAPDYTKLAIKYKDFRNVCSLELNGKVSVNFRNERTLRELTKMLLTEYFDLNVDFAPGSLVPTLALRLNYILWIEDLLESFKLDQIKGIDIGCGSSCIYSLLGAKKNNWKMLALESKPENIEYARENVKRNHLEDLVEVFAQPDNTCIFKSYFEQDTKEQMYHFCLCNPPFFDSNSPNPFGANTRNPERRPAPNNARTGSQEELTCAGGEVQFVQRIVDESLENKLCVRIFTSMLGVKANVPRILEYLKEKGLTNVSTTEFHQGHTTRWAVAWSFYTETPLSQGTSSN</sequence>
<dbReference type="GeneID" id="6495163"/>
<dbReference type="InParanoid" id="B3MGL0"/>
<keyword evidence="10" id="KW-1185">Reference proteome</keyword>
<accession>B3MGL0</accession>
<dbReference type="PIRSF" id="PIRSF037350">
    <property type="entry name" value="Mtase_ZK1128_prd"/>
    <property type="match status" value="1"/>
</dbReference>
<dbReference type="EMBL" id="CH902619">
    <property type="protein sequence ID" value="EDV35753.1"/>
    <property type="molecule type" value="Genomic_DNA"/>
</dbReference>
<feature type="binding site" evidence="7">
    <location>
        <position position="135"/>
    </location>
    <ligand>
        <name>S-adenosyl-L-methionine</name>
        <dbReference type="ChEBI" id="CHEBI:59789"/>
    </ligand>
</feature>
<dbReference type="KEGG" id="dan:6495163"/>
<dbReference type="CDD" id="cd02440">
    <property type="entry name" value="AdoMet_MTases"/>
    <property type="match status" value="1"/>
</dbReference>
<dbReference type="GO" id="GO:0008168">
    <property type="term" value="F:methyltransferase activity"/>
    <property type="evidence" value="ECO:0007669"/>
    <property type="project" value="UniProtKB-UniRule"/>
</dbReference>
<organism evidence="9 10">
    <name type="scientific">Drosophila ananassae</name>
    <name type="common">Fruit fly</name>
    <dbReference type="NCBI Taxonomy" id="7217"/>
    <lineage>
        <taxon>Eukaryota</taxon>
        <taxon>Metazoa</taxon>
        <taxon>Ecdysozoa</taxon>
        <taxon>Arthropoda</taxon>
        <taxon>Hexapoda</taxon>
        <taxon>Insecta</taxon>
        <taxon>Pterygota</taxon>
        <taxon>Neoptera</taxon>
        <taxon>Endopterygota</taxon>
        <taxon>Diptera</taxon>
        <taxon>Brachycera</taxon>
        <taxon>Muscomorpha</taxon>
        <taxon>Ephydroidea</taxon>
        <taxon>Drosophilidae</taxon>
        <taxon>Drosophila</taxon>
        <taxon>Sophophora</taxon>
    </lineage>
</organism>
<dbReference type="Proteomes" id="UP000007801">
    <property type="component" value="Unassembled WGS sequence"/>
</dbReference>
<dbReference type="GO" id="GO:0005634">
    <property type="term" value="C:nucleus"/>
    <property type="evidence" value="ECO:0007669"/>
    <property type="project" value="TreeGrafter"/>
</dbReference>
<gene>
    <name evidence="9" type="primary">Dana\GF12312</name>
    <name evidence="9" type="synonym">dana_GLEANR_12317</name>
    <name evidence="9" type="ORF">GF12312</name>
</gene>
<dbReference type="eggNOG" id="KOG2912">
    <property type="taxonomic scope" value="Eukaryota"/>
</dbReference>
<dbReference type="PhylomeDB" id="B3MGL0"/>
<dbReference type="EC" id="2.1.1.-" evidence="6"/>
<dbReference type="Gene3D" id="3.40.50.150">
    <property type="entry name" value="Vaccinia Virus protein VP39"/>
    <property type="match status" value="1"/>
</dbReference>
<dbReference type="SMR" id="B3MGL0"/>
<evidence type="ECO:0000256" key="2">
    <source>
        <dbReference type="ARBA" id="ARBA00016119"/>
    </source>
</evidence>
<evidence type="ECO:0000256" key="3">
    <source>
        <dbReference type="ARBA" id="ARBA00022603"/>
    </source>
</evidence>
<keyword evidence="3 6" id="KW-0489">Methyltransferase</keyword>
<dbReference type="OrthoDB" id="514248at2759"/>
<keyword evidence="5 7" id="KW-0949">S-adenosyl-L-methionine</keyword>
<dbReference type="InterPro" id="IPR002052">
    <property type="entry name" value="DNA_methylase_N6_adenine_CS"/>
</dbReference>